<evidence type="ECO:0000313" key="3">
    <source>
        <dbReference type="Proteomes" id="UP000266673"/>
    </source>
</evidence>
<name>A0A397UQG4_9GLOM</name>
<dbReference type="OrthoDB" id="2426897at2759"/>
<feature type="compositionally biased region" description="Basic residues" evidence="1">
    <location>
        <begin position="461"/>
        <end position="471"/>
    </location>
</feature>
<reference evidence="2 3" key="1">
    <citation type="submission" date="2018-06" db="EMBL/GenBank/DDBJ databases">
        <title>Comparative genomics reveals the genomic features of Rhizophagus irregularis, R. cerebriforme, R. diaphanum and Gigaspora rosea, and their symbiotic lifestyle signature.</title>
        <authorList>
            <person name="Morin E."/>
            <person name="San Clemente H."/>
            <person name="Chen E.C.H."/>
            <person name="De La Providencia I."/>
            <person name="Hainaut M."/>
            <person name="Kuo A."/>
            <person name="Kohler A."/>
            <person name="Murat C."/>
            <person name="Tang N."/>
            <person name="Roy S."/>
            <person name="Loubradou J."/>
            <person name="Henrissat B."/>
            <person name="Grigoriev I.V."/>
            <person name="Corradi N."/>
            <person name="Roux C."/>
            <person name="Martin F.M."/>
        </authorList>
    </citation>
    <scope>NUCLEOTIDE SEQUENCE [LARGE SCALE GENOMIC DNA]</scope>
    <source>
        <strain evidence="2 3">DAOM 194757</strain>
    </source>
</reference>
<comment type="caution">
    <text evidence="2">The sequence shown here is derived from an EMBL/GenBank/DDBJ whole genome shotgun (WGS) entry which is preliminary data.</text>
</comment>
<feature type="compositionally biased region" description="Acidic residues" evidence="1">
    <location>
        <begin position="532"/>
        <end position="557"/>
    </location>
</feature>
<dbReference type="EMBL" id="QKWP01001090">
    <property type="protein sequence ID" value="RIB11831.1"/>
    <property type="molecule type" value="Genomic_DNA"/>
</dbReference>
<keyword evidence="3" id="KW-1185">Reference proteome</keyword>
<feature type="region of interest" description="Disordered" evidence="1">
    <location>
        <begin position="448"/>
        <end position="471"/>
    </location>
</feature>
<dbReference type="STRING" id="44941.A0A397UQG4"/>
<gene>
    <name evidence="2" type="ORF">C2G38_2249884</name>
</gene>
<evidence type="ECO:0000256" key="1">
    <source>
        <dbReference type="SAM" id="MobiDB-lite"/>
    </source>
</evidence>
<organism evidence="2 3">
    <name type="scientific">Gigaspora rosea</name>
    <dbReference type="NCBI Taxonomy" id="44941"/>
    <lineage>
        <taxon>Eukaryota</taxon>
        <taxon>Fungi</taxon>
        <taxon>Fungi incertae sedis</taxon>
        <taxon>Mucoromycota</taxon>
        <taxon>Glomeromycotina</taxon>
        <taxon>Glomeromycetes</taxon>
        <taxon>Diversisporales</taxon>
        <taxon>Gigasporaceae</taxon>
        <taxon>Gigaspora</taxon>
    </lineage>
</organism>
<accession>A0A397UQG4</accession>
<proteinExistence type="predicted"/>
<sequence length="573" mass="66363">MIESIEPQLEGFFGNMVNAIIPTERSAYNINEAKKTIVGLCYQIAGLRNKFVNQYKLEVGLYLMASGATWEAIDTISSLGYSACAKTVEEFRKKIQKEHVIKIEEHFVNHKNLFHVYNIDDYHSIHENRRPDTTSTLTAKHFATCVAKPVFECPSVPLIFNLVSIYNPANVESPRICWYLLKRYTGVFDISYLDYQSLLVSQGHLIITKYDQIELLTIHSYADNIIEQRKKLAKKPRPWRINLILELAQNGWIKIKSKIIEKFGQTCKDIEYRMMIDLLDNLIPSTLDIYATLFRSGQFDAYVETVFRIWTFALRWKRKNYNKAPLVFLSDVFYWMDTNHPFLDILQKHLASFNEYYVENTHSRIRANTSHNATTDNIIKQAYVIMNHELTFKDTYKVFYNHGISVPITTEEIDKEITEKITNETIKTNTKKAATTTTKKATTTTTKKTTKKVVNKPAKQPTKKTTKKTTKKITQKRKPKIYYLATLKEKVDTRHLPTAYSTSRPPSPELCDSCKLPLNHNDRIEKGADTLTSEDLDDDENNIEEDMEEQPEVEEAQDISSSLAIQIEQIESW</sequence>
<feature type="region of interest" description="Disordered" evidence="1">
    <location>
        <begin position="526"/>
        <end position="560"/>
    </location>
</feature>
<dbReference type="Proteomes" id="UP000266673">
    <property type="component" value="Unassembled WGS sequence"/>
</dbReference>
<evidence type="ECO:0000313" key="2">
    <source>
        <dbReference type="EMBL" id="RIB11831.1"/>
    </source>
</evidence>
<dbReference type="AlphaFoldDB" id="A0A397UQG4"/>
<protein>
    <submittedName>
        <fullName evidence="2">Uncharacterized protein</fullName>
    </submittedName>
</protein>